<accession>A0A6G9APL8</accession>
<dbReference type="AlphaFoldDB" id="A0A6G9APL8"/>
<organism evidence="2 3">
    <name type="scientific">Spirosoma aureum</name>
    <dbReference type="NCBI Taxonomy" id="2692134"/>
    <lineage>
        <taxon>Bacteria</taxon>
        <taxon>Pseudomonadati</taxon>
        <taxon>Bacteroidota</taxon>
        <taxon>Cytophagia</taxon>
        <taxon>Cytophagales</taxon>
        <taxon>Cytophagaceae</taxon>
        <taxon>Spirosoma</taxon>
    </lineage>
</organism>
<feature type="compositionally biased region" description="Basic and acidic residues" evidence="1">
    <location>
        <begin position="1"/>
        <end position="22"/>
    </location>
</feature>
<proteinExistence type="predicted"/>
<dbReference type="RefSeq" id="WP_167209909.1">
    <property type="nucleotide sequence ID" value="NZ_CP050063.1"/>
</dbReference>
<sequence>MEQPQKEEKKDRDIDTSSRPDKNFLVSENHNDVDASGVDDNSTGKKEDYLGKLNVEEN</sequence>
<reference evidence="2 3" key="1">
    <citation type="submission" date="2020-03" db="EMBL/GenBank/DDBJ databases">
        <authorList>
            <person name="Kim M.K."/>
        </authorList>
    </citation>
    <scope>NUCLEOTIDE SEQUENCE [LARGE SCALE GENOMIC DNA]</scope>
    <source>
        <strain evidence="2 3">BT328</strain>
    </source>
</reference>
<dbReference type="Proteomes" id="UP000501802">
    <property type="component" value="Chromosome"/>
</dbReference>
<dbReference type="EMBL" id="CP050063">
    <property type="protein sequence ID" value="QIP14153.1"/>
    <property type="molecule type" value="Genomic_DNA"/>
</dbReference>
<feature type="region of interest" description="Disordered" evidence="1">
    <location>
        <begin position="1"/>
        <end position="58"/>
    </location>
</feature>
<name>A0A6G9APL8_9BACT</name>
<evidence type="ECO:0000313" key="2">
    <source>
        <dbReference type="EMBL" id="QIP14153.1"/>
    </source>
</evidence>
<evidence type="ECO:0000313" key="3">
    <source>
        <dbReference type="Proteomes" id="UP000501802"/>
    </source>
</evidence>
<dbReference type="KEGG" id="spib:G8759_16790"/>
<keyword evidence="3" id="KW-1185">Reference proteome</keyword>
<evidence type="ECO:0000256" key="1">
    <source>
        <dbReference type="SAM" id="MobiDB-lite"/>
    </source>
</evidence>
<gene>
    <name evidence="2" type="ORF">G8759_16790</name>
</gene>
<protein>
    <submittedName>
        <fullName evidence="2">Uncharacterized protein</fullName>
    </submittedName>
</protein>